<evidence type="ECO:0000313" key="5">
    <source>
        <dbReference type="EMBL" id="GJE89571.1"/>
    </source>
</evidence>
<comment type="caution">
    <text evidence="5">The sequence shown here is derived from an EMBL/GenBank/DDBJ whole genome shotgun (WGS) entry which is preliminary data.</text>
</comment>
<name>A0A9P3G774_9APHY</name>
<protein>
    <submittedName>
        <fullName evidence="5">Catechol 1,2-dioxygenase</fullName>
    </submittedName>
</protein>
<evidence type="ECO:0000259" key="4">
    <source>
        <dbReference type="Pfam" id="PF00775"/>
    </source>
</evidence>
<comment type="similarity">
    <text evidence="1">Belongs to the intradiol ring-cleavage dioxygenase family.</text>
</comment>
<organism evidence="5 6">
    <name type="scientific">Phanerochaete sordida</name>
    <dbReference type="NCBI Taxonomy" id="48140"/>
    <lineage>
        <taxon>Eukaryota</taxon>
        <taxon>Fungi</taxon>
        <taxon>Dikarya</taxon>
        <taxon>Basidiomycota</taxon>
        <taxon>Agaricomycotina</taxon>
        <taxon>Agaricomycetes</taxon>
        <taxon>Polyporales</taxon>
        <taxon>Phanerochaetaceae</taxon>
        <taxon>Phanerochaete</taxon>
    </lineage>
</organism>
<dbReference type="InterPro" id="IPR000627">
    <property type="entry name" value="Intradiol_dOase_C"/>
</dbReference>
<sequence>MTAETTLTAFAPSVPISVPLRVFSALRAATWVQLVNDNPLTWSWRQGRRNERADMEGPLYVPGAPDRMLEPGKAVLATVSELQQYKPFLLSITVRSPHGDPLPRATVDFWQATTAGVYAYRSYGLRGRLTTDAHGTVEVLTVAPGDYGAAAAVRTGHFHMFLQDADGLCECLTTQLYVCHGNDVRGMNKDFLNWVRKSRPQNMLRAWSVPASNDGEPFFEFPELPTDDVDTLKRVEWWNAKLAEQAPDAGLKVVAGGRTEIRLNEKPGWIM</sequence>
<dbReference type="InterPro" id="IPR050770">
    <property type="entry name" value="Intradiol_RC_Dioxygenase"/>
</dbReference>
<evidence type="ECO:0000256" key="1">
    <source>
        <dbReference type="ARBA" id="ARBA00007825"/>
    </source>
</evidence>
<keyword evidence="6" id="KW-1185">Reference proteome</keyword>
<keyword evidence="3" id="KW-0560">Oxidoreductase</keyword>
<evidence type="ECO:0000313" key="6">
    <source>
        <dbReference type="Proteomes" id="UP000703269"/>
    </source>
</evidence>
<feature type="domain" description="Intradiol ring-cleavage dioxygenases" evidence="4">
    <location>
        <begin position="56"/>
        <end position="178"/>
    </location>
</feature>
<dbReference type="SUPFAM" id="SSF49482">
    <property type="entry name" value="Aromatic compound dioxygenase"/>
    <property type="match status" value="1"/>
</dbReference>
<reference evidence="5 6" key="1">
    <citation type="submission" date="2021-08" db="EMBL/GenBank/DDBJ databases">
        <title>Draft Genome Sequence of Phanerochaete sordida strain YK-624.</title>
        <authorList>
            <person name="Mori T."/>
            <person name="Dohra H."/>
            <person name="Suzuki T."/>
            <person name="Kawagishi H."/>
            <person name="Hirai H."/>
        </authorList>
    </citation>
    <scope>NUCLEOTIDE SEQUENCE [LARGE SCALE GENOMIC DNA]</scope>
    <source>
        <strain evidence="5 6">YK-624</strain>
    </source>
</reference>
<dbReference type="GO" id="GO:0016702">
    <property type="term" value="F:oxidoreductase activity, acting on single donors with incorporation of molecular oxygen, incorporation of two atoms of oxygen"/>
    <property type="evidence" value="ECO:0007669"/>
    <property type="project" value="InterPro"/>
</dbReference>
<dbReference type="InterPro" id="IPR015889">
    <property type="entry name" value="Intradiol_dOase_core"/>
</dbReference>
<evidence type="ECO:0000256" key="3">
    <source>
        <dbReference type="ARBA" id="ARBA00023002"/>
    </source>
</evidence>
<proteinExistence type="inferred from homology"/>
<dbReference type="Proteomes" id="UP000703269">
    <property type="component" value="Unassembled WGS sequence"/>
</dbReference>
<dbReference type="PANTHER" id="PTHR33711">
    <property type="entry name" value="DIOXYGENASE, PUTATIVE (AFU_ORTHOLOGUE AFUA_2G02910)-RELATED"/>
    <property type="match status" value="1"/>
</dbReference>
<keyword evidence="2" id="KW-0223">Dioxygenase</keyword>
<dbReference type="GO" id="GO:0008199">
    <property type="term" value="F:ferric iron binding"/>
    <property type="evidence" value="ECO:0007669"/>
    <property type="project" value="InterPro"/>
</dbReference>
<dbReference type="EMBL" id="BPQB01000013">
    <property type="protein sequence ID" value="GJE89571.1"/>
    <property type="molecule type" value="Genomic_DNA"/>
</dbReference>
<dbReference type="Pfam" id="PF00775">
    <property type="entry name" value="Dioxygenase_C"/>
    <property type="match status" value="1"/>
</dbReference>
<evidence type="ECO:0000256" key="2">
    <source>
        <dbReference type="ARBA" id="ARBA00022964"/>
    </source>
</evidence>
<accession>A0A9P3G774</accession>
<dbReference type="Gene3D" id="2.60.130.10">
    <property type="entry name" value="Aromatic compound dioxygenase"/>
    <property type="match status" value="1"/>
</dbReference>
<dbReference type="PANTHER" id="PTHR33711:SF7">
    <property type="entry name" value="INTRADIOL RING-CLEAVAGE DIOXYGENASES DOMAIN-CONTAINING PROTEIN-RELATED"/>
    <property type="match status" value="1"/>
</dbReference>
<dbReference type="AlphaFoldDB" id="A0A9P3G774"/>
<dbReference type="OrthoDB" id="121380at2759"/>
<gene>
    <name evidence="5" type="ORF">PsYK624_056740</name>
</gene>